<gene>
    <name evidence="1" type="ORF">GGR32_002108</name>
</gene>
<keyword evidence="2" id="KW-1185">Reference proteome</keyword>
<proteinExistence type="predicted"/>
<dbReference type="EMBL" id="JACIFO010000010">
    <property type="protein sequence ID" value="MBB4119802.1"/>
    <property type="molecule type" value="Genomic_DNA"/>
</dbReference>
<protein>
    <submittedName>
        <fullName evidence="1">Uncharacterized protein</fullName>
    </submittedName>
</protein>
<evidence type="ECO:0000313" key="1">
    <source>
        <dbReference type="EMBL" id="MBB4119802.1"/>
    </source>
</evidence>
<accession>A0A840EK76</accession>
<dbReference type="RefSeq" id="WP_183478146.1">
    <property type="nucleotide sequence ID" value="NZ_JACIFO010000010.1"/>
</dbReference>
<comment type="caution">
    <text evidence="1">The sequence shown here is derived from an EMBL/GenBank/DDBJ whole genome shotgun (WGS) entry which is preliminary data.</text>
</comment>
<dbReference type="AlphaFoldDB" id="A0A840EK76"/>
<evidence type="ECO:0000313" key="2">
    <source>
        <dbReference type="Proteomes" id="UP000553034"/>
    </source>
</evidence>
<organism evidence="1 2">
    <name type="scientific">Mesonia hippocampi</name>
    <dbReference type="NCBI Taxonomy" id="1628250"/>
    <lineage>
        <taxon>Bacteria</taxon>
        <taxon>Pseudomonadati</taxon>
        <taxon>Bacteroidota</taxon>
        <taxon>Flavobacteriia</taxon>
        <taxon>Flavobacteriales</taxon>
        <taxon>Flavobacteriaceae</taxon>
        <taxon>Mesonia</taxon>
    </lineage>
</organism>
<dbReference type="Proteomes" id="UP000553034">
    <property type="component" value="Unassembled WGS sequence"/>
</dbReference>
<name>A0A840EK76_9FLAO</name>
<sequence>MPYQKPLETTYTYFNAPSLSAIYAWHNYGSFVMSNPYEVNLLPAKETIDIMSIAQERRRERQANIIQLNEPIKQMRDIESSVKVFQENRNFSYRTEGTSKYDKRTPDGGIRNEVFEDVSQPVINPYYHYSPYYYGRPSNRSSGFYFMR</sequence>
<reference evidence="1 2" key="1">
    <citation type="submission" date="2020-08" db="EMBL/GenBank/DDBJ databases">
        <title>Genomic Encyclopedia of Type Strains, Phase IV (KMG-IV): sequencing the most valuable type-strain genomes for metagenomic binning, comparative biology and taxonomic classification.</title>
        <authorList>
            <person name="Goeker M."/>
        </authorList>
    </citation>
    <scope>NUCLEOTIDE SEQUENCE [LARGE SCALE GENOMIC DNA]</scope>
    <source>
        <strain evidence="1 2">DSM 29568</strain>
    </source>
</reference>